<dbReference type="OrthoDB" id="550219at2759"/>
<proteinExistence type="predicted"/>
<dbReference type="Proteomes" id="UP000075714">
    <property type="component" value="Unassembled WGS sequence"/>
</dbReference>
<evidence type="ECO:0000256" key="1">
    <source>
        <dbReference type="SAM" id="MobiDB-lite"/>
    </source>
</evidence>
<organism evidence="2 3">
    <name type="scientific">Gonium pectorale</name>
    <name type="common">Green alga</name>
    <dbReference type="NCBI Taxonomy" id="33097"/>
    <lineage>
        <taxon>Eukaryota</taxon>
        <taxon>Viridiplantae</taxon>
        <taxon>Chlorophyta</taxon>
        <taxon>core chlorophytes</taxon>
        <taxon>Chlorophyceae</taxon>
        <taxon>CS clade</taxon>
        <taxon>Chlamydomonadales</taxon>
        <taxon>Volvocaceae</taxon>
        <taxon>Gonium</taxon>
    </lineage>
</organism>
<dbReference type="EMBL" id="LSYV01000056">
    <property type="protein sequence ID" value="KXZ45414.1"/>
    <property type="molecule type" value="Genomic_DNA"/>
</dbReference>
<accession>A0A150G6F8</accession>
<comment type="caution">
    <text evidence="2">The sequence shown here is derived from an EMBL/GenBank/DDBJ whole genome shotgun (WGS) entry which is preliminary data.</text>
</comment>
<gene>
    <name evidence="2" type="ORF">GPECTOR_55g320</name>
</gene>
<reference evidence="3" key="1">
    <citation type="journal article" date="2016" name="Nat. Commun.">
        <title>The Gonium pectorale genome demonstrates co-option of cell cycle regulation during the evolution of multicellularity.</title>
        <authorList>
            <person name="Hanschen E.R."/>
            <person name="Marriage T.N."/>
            <person name="Ferris P.J."/>
            <person name="Hamaji T."/>
            <person name="Toyoda A."/>
            <person name="Fujiyama A."/>
            <person name="Neme R."/>
            <person name="Noguchi H."/>
            <person name="Minakuchi Y."/>
            <person name="Suzuki M."/>
            <person name="Kawai-Toyooka H."/>
            <person name="Smith D.R."/>
            <person name="Sparks H."/>
            <person name="Anderson J."/>
            <person name="Bakaric R."/>
            <person name="Luria V."/>
            <person name="Karger A."/>
            <person name="Kirschner M.W."/>
            <person name="Durand P.M."/>
            <person name="Michod R.E."/>
            <person name="Nozaki H."/>
            <person name="Olson B.J."/>
        </authorList>
    </citation>
    <scope>NUCLEOTIDE SEQUENCE [LARGE SCALE GENOMIC DNA]</scope>
    <source>
        <strain evidence="3">NIES-2863</strain>
    </source>
</reference>
<evidence type="ECO:0000313" key="3">
    <source>
        <dbReference type="Proteomes" id="UP000075714"/>
    </source>
</evidence>
<dbReference type="AlphaFoldDB" id="A0A150G6F8"/>
<feature type="region of interest" description="Disordered" evidence="1">
    <location>
        <begin position="191"/>
        <end position="233"/>
    </location>
</feature>
<evidence type="ECO:0000313" key="2">
    <source>
        <dbReference type="EMBL" id="KXZ45414.1"/>
    </source>
</evidence>
<protein>
    <submittedName>
        <fullName evidence="2">Uncharacterized protein</fullName>
    </submittedName>
</protein>
<name>A0A150G6F8_GONPE</name>
<sequence>MTVGDPVPPALAVELQRSWATVAAAPALSWEEARAMLARLQAGGAAGGGSPGAVAAATAAAQAASAGDIRSAAAALVAPLVAEAEERHRALISGGGAGASAAAATVPSLEAAVGFVGGGGGADAAAAAASLVCFRETLLLDASSGFDGGSYEPRVTLEFRPDRLAAATPSLGGDWGRRLLERLMAPPAWSDRLDPVRRSGSAGPGQPRPTRGSRLDPRAASRQATGSQAWRRRHGAAARSAAMAAMFPLDVEARYCRRTGTAFLSTARYGSREANRKLLLEHYARLLRALAEAAAARSG</sequence>
<keyword evidence="3" id="KW-1185">Reference proteome</keyword>